<dbReference type="InterPro" id="IPR003439">
    <property type="entry name" value="ABC_transporter-like_ATP-bd"/>
</dbReference>
<comment type="caution">
    <text evidence="10">The sequence shown here is derived from an EMBL/GenBank/DDBJ whole genome shotgun (WGS) entry which is preliminary data.</text>
</comment>
<evidence type="ECO:0000313" key="11">
    <source>
        <dbReference type="Proteomes" id="UP000886787"/>
    </source>
</evidence>
<reference evidence="10" key="2">
    <citation type="journal article" date="2021" name="PeerJ">
        <title>Extensive microbial diversity within the chicken gut microbiome revealed by metagenomics and culture.</title>
        <authorList>
            <person name="Gilroy R."/>
            <person name="Ravi A."/>
            <person name="Getino M."/>
            <person name="Pursley I."/>
            <person name="Horton D.L."/>
            <person name="Alikhan N.F."/>
            <person name="Baker D."/>
            <person name="Gharbi K."/>
            <person name="Hall N."/>
            <person name="Watson M."/>
            <person name="Adriaenssens E.M."/>
            <person name="Foster-Nyarko E."/>
            <person name="Jarju S."/>
            <person name="Secka A."/>
            <person name="Antonio M."/>
            <person name="Oren A."/>
            <person name="Chaudhuri R.R."/>
            <person name="La Ragione R."/>
            <person name="Hildebrand F."/>
            <person name="Pallen M.J."/>
        </authorList>
    </citation>
    <scope>NUCLEOTIDE SEQUENCE</scope>
    <source>
        <strain evidence="10">ChiSjej1B19-3389</strain>
    </source>
</reference>
<reference evidence="10" key="1">
    <citation type="submission" date="2020-10" db="EMBL/GenBank/DDBJ databases">
        <authorList>
            <person name="Gilroy R."/>
        </authorList>
    </citation>
    <scope>NUCLEOTIDE SEQUENCE</scope>
    <source>
        <strain evidence="10">ChiSjej1B19-3389</strain>
    </source>
</reference>
<dbReference type="FunFam" id="3.40.50.300:FF:000020">
    <property type="entry name" value="Amino acid ABC transporter ATP-binding component"/>
    <property type="match status" value="1"/>
</dbReference>
<dbReference type="GO" id="GO:0005886">
    <property type="term" value="C:plasma membrane"/>
    <property type="evidence" value="ECO:0007669"/>
    <property type="project" value="UniProtKB-SubCell"/>
</dbReference>
<evidence type="ECO:0000256" key="6">
    <source>
        <dbReference type="ARBA" id="ARBA00022840"/>
    </source>
</evidence>
<evidence type="ECO:0000259" key="9">
    <source>
        <dbReference type="PROSITE" id="PS50893"/>
    </source>
</evidence>
<dbReference type="PANTHER" id="PTHR43166:SF9">
    <property type="entry name" value="GLUTAMATE_ASPARTATE IMPORT ATP-BINDING PROTEIN GLTL"/>
    <property type="match status" value="1"/>
</dbReference>
<evidence type="ECO:0000256" key="5">
    <source>
        <dbReference type="ARBA" id="ARBA00022741"/>
    </source>
</evidence>
<dbReference type="GO" id="GO:0005524">
    <property type="term" value="F:ATP binding"/>
    <property type="evidence" value="ECO:0007669"/>
    <property type="project" value="UniProtKB-KW"/>
</dbReference>
<dbReference type="CDD" id="cd03262">
    <property type="entry name" value="ABC_HisP_GlnQ"/>
    <property type="match status" value="1"/>
</dbReference>
<dbReference type="Gene3D" id="3.40.50.300">
    <property type="entry name" value="P-loop containing nucleotide triphosphate hydrolases"/>
    <property type="match status" value="1"/>
</dbReference>
<evidence type="ECO:0000256" key="1">
    <source>
        <dbReference type="ARBA" id="ARBA00004202"/>
    </source>
</evidence>
<dbReference type="AlphaFoldDB" id="A0A9D1CTJ0"/>
<dbReference type="SMART" id="SM00382">
    <property type="entry name" value="AAA"/>
    <property type="match status" value="1"/>
</dbReference>
<evidence type="ECO:0000256" key="2">
    <source>
        <dbReference type="ARBA" id="ARBA00005417"/>
    </source>
</evidence>
<evidence type="ECO:0000256" key="8">
    <source>
        <dbReference type="ARBA" id="ARBA00023136"/>
    </source>
</evidence>
<dbReference type="InterPro" id="IPR027417">
    <property type="entry name" value="P-loop_NTPase"/>
</dbReference>
<dbReference type="InterPro" id="IPR017871">
    <property type="entry name" value="ABC_transporter-like_CS"/>
</dbReference>
<feature type="domain" description="ABC transporter" evidence="9">
    <location>
        <begin position="4"/>
        <end position="248"/>
    </location>
</feature>
<dbReference type="EMBL" id="DVFW01000009">
    <property type="protein sequence ID" value="HIQ79927.1"/>
    <property type="molecule type" value="Genomic_DNA"/>
</dbReference>
<sequence>MKILTAEKIKKAYGKAVVLKNISVEVKQGEVLAIIGPSGSGKSTLLRCITQLETIDSGRIEICGQTLVQTNENGRAVYADKKTCVKIGLHLGLVFQNFNLFPHFSVMRNITEAAVTVLKTPREEAQETALALLEKMGLKDKAQAYPYQLSGGQQQRVSIARALALKPELLLFDEPTSALDPELTGEILKVIRSLAAEKMTMVVVTHEMAFARSVADRVIFMDGGVIIESGTPQELFGNTQNERTKAFLARFDQNL</sequence>
<comment type="subcellular location">
    <subcellularLocation>
        <location evidence="1">Cell membrane</location>
        <topology evidence="1">Peripheral membrane protein</topology>
    </subcellularLocation>
</comment>
<keyword evidence="3" id="KW-0813">Transport</keyword>
<dbReference type="PROSITE" id="PS00211">
    <property type="entry name" value="ABC_TRANSPORTER_1"/>
    <property type="match status" value="1"/>
</dbReference>
<keyword evidence="8" id="KW-0472">Membrane</keyword>
<dbReference type="SUPFAM" id="SSF52540">
    <property type="entry name" value="P-loop containing nucleoside triphosphate hydrolases"/>
    <property type="match status" value="1"/>
</dbReference>
<evidence type="ECO:0000313" key="10">
    <source>
        <dbReference type="EMBL" id="HIQ79927.1"/>
    </source>
</evidence>
<accession>A0A9D1CTJ0</accession>
<keyword evidence="5" id="KW-0547">Nucleotide-binding</keyword>
<dbReference type="PANTHER" id="PTHR43166">
    <property type="entry name" value="AMINO ACID IMPORT ATP-BINDING PROTEIN"/>
    <property type="match status" value="1"/>
</dbReference>
<comment type="similarity">
    <text evidence="2">Belongs to the ABC transporter superfamily.</text>
</comment>
<gene>
    <name evidence="10" type="ORF">IAD32_01420</name>
</gene>
<dbReference type="InterPro" id="IPR030679">
    <property type="entry name" value="ABC_ATPase_HisP-typ"/>
</dbReference>
<organism evidence="10 11">
    <name type="scientific">Candidatus Scatavimonas merdigallinarum</name>
    <dbReference type="NCBI Taxonomy" id="2840914"/>
    <lineage>
        <taxon>Bacteria</taxon>
        <taxon>Bacillati</taxon>
        <taxon>Bacillota</taxon>
        <taxon>Clostridia</taxon>
        <taxon>Eubacteriales</taxon>
        <taxon>Oscillospiraceae</taxon>
        <taxon>Oscillospiraceae incertae sedis</taxon>
        <taxon>Candidatus Scatavimonas</taxon>
    </lineage>
</organism>
<dbReference type="GO" id="GO:0015424">
    <property type="term" value="F:ABC-type amino acid transporter activity"/>
    <property type="evidence" value="ECO:0007669"/>
    <property type="project" value="InterPro"/>
</dbReference>
<keyword evidence="6 10" id="KW-0067">ATP-binding</keyword>
<evidence type="ECO:0000256" key="4">
    <source>
        <dbReference type="ARBA" id="ARBA00022475"/>
    </source>
</evidence>
<dbReference type="GO" id="GO:0016887">
    <property type="term" value="F:ATP hydrolysis activity"/>
    <property type="evidence" value="ECO:0007669"/>
    <property type="project" value="InterPro"/>
</dbReference>
<dbReference type="InterPro" id="IPR050086">
    <property type="entry name" value="MetN_ABC_transporter-like"/>
</dbReference>
<dbReference type="PIRSF" id="PIRSF039085">
    <property type="entry name" value="ABC_ATPase_HisP"/>
    <property type="match status" value="1"/>
</dbReference>
<keyword evidence="4" id="KW-1003">Cell membrane</keyword>
<dbReference type="Pfam" id="PF00005">
    <property type="entry name" value="ABC_tran"/>
    <property type="match status" value="1"/>
</dbReference>
<evidence type="ECO:0000256" key="3">
    <source>
        <dbReference type="ARBA" id="ARBA00022448"/>
    </source>
</evidence>
<dbReference type="PROSITE" id="PS50893">
    <property type="entry name" value="ABC_TRANSPORTER_2"/>
    <property type="match status" value="1"/>
</dbReference>
<proteinExistence type="inferred from homology"/>
<keyword evidence="7" id="KW-0029">Amino-acid transport</keyword>
<name>A0A9D1CTJ0_9FIRM</name>
<evidence type="ECO:0000256" key="7">
    <source>
        <dbReference type="ARBA" id="ARBA00022970"/>
    </source>
</evidence>
<dbReference type="InterPro" id="IPR003593">
    <property type="entry name" value="AAA+_ATPase"/>
</dbReference>
<dbReference type="Proteomes" id="UP000886787">
    <property type="component" value="Unassembled WGS sequence"/>
</dbReference>
<protein>
    <submittedName>
        <fullName evidence="10">Amino acid ABC transporter ATP-binding protein</fullName>
    </submittedName>
</protein>